<keyword evidence="6" id="KW-1185">Reference proteome</keyword>
<dbReference type="RefSeq" id="XP_037226313.1">
    <property type="nucleotide sequence ID" value="XM_037358403.1"/>
</dbReference>
<proteinExistence type="predicted"/>
<evidence type="ECO:0000313" key="6">
    <source>
        <dbReference type="Proteomes" id="UP000636479"/>
    </source>
</evidence>
<dbReference type="GO" id="GO:0004337">
    <property type="term" value="F:(2E,6E)-farnesyl diphosphate synthase activity"/>
    <property type="evidence" value="ECO:0007669"/>
    <property type="project" value="TreeGrafter"/>
</dbReference>
<evidence type="ECO:0000256" key="3">
    <source>
        <dbReference type="ARBA" id="ARBA00022723"/>
    </source>
</evidence>
<dbReference type="GO" id="GO:0004161">
    <property type="term" value="F:dimethylallyltranstransferase activity"/>
    <property type="evidence" value="ECO:0007669"/>
    <property type="project" value="TreeGrafter"/>
</dbReference>
<dbReference type="InterPro" id="IPR039702">
    <property type="entry name" value="FPS1-like"/>
</dbReference>
<dbReference type="InterPro" id="IPR000092">
    <property type="entry name" value="Polyprenyl_synt"/>
</dbReference>
<protein>
    <submittedName>
        <fullName evidence="5">Farnesyl-diphosphate synthase</fullName>
    </submittedName>
</protein>
<reference evidence="5" key="1">
    <citation type="submission" date="2020-05" db="EMBL/GenBank/DDBJ databases">
        <title>Mycena genomes resolve the evolution of fungal bioluminescence.</title>
        <authorList>
            <person name="Tsai I.J."/>
        </authorList>
    </citation>
    <scope>NUCLEOTIDE SEQUENCE</scope>
    <source>
        <strain evidence="5">171206Taipei</strain>
    </source>
</reference>
<dbReference type="GO" id="GO:0005737">
    <property type="term" value="C:cytoplasm"/>
    <property type="evidence" value="ECO:0007669"/>
    <property type="project" value="TreeGrafter"/>
</dbReference>
<dbReference type="PANTHER" id="PTHR11525:SF0">
    <property type="entry name" value="FARNESYL PYROPHOSPHATE SYNTHASE"/>
    <property type="match status" value="1"/>
</dbReference>
<dbReference type="InterPro" id="IPR008949">
    <property type="entry name" value="Isoprenoid_synthase_dom_sf"/>
</dbReference>
<dbReference type="GO" id="GO:0045337">
    <property type="term" value="P:farnesyl diphosphate biosynthetic process"/>
    <property type="evidence" value="ECO:0007669"/>
    <property type="project" value="TreeGrafter"/>
</dbReference>
<dbReference type="CDD" id="cd00867">
    <property type="entry name" value="Trans_IPPS"/>
    <property type="match status" value="1"/>
</dbReference>
<keyword evidence="2" id="KW-0808">Transferase</keyword>
<dbReference type="GeneID" id="59340919"/>
<organism evidence="5 6">
    <name type="scientific">Mycena indigotica</name>
    <dbReference type="NCBI Taxonomy" id="2126181"/>
    <lineage>
        <taxon>Eukaryota</taxon>
        <taxon>Fungi</taxon>
        <taxon>Dikarya</taxon>
        <taxon>Basidiomycota</taxon>
        <taxon>Agaricomycotina</taxon>
        <taxon>Agaricomycetes</taxon>
        <taxon>Agaricomycetidae</taxon>
        <taxon>Agaricales</taxon>
        <taxon>Marasmiineae</taxon>
        <taxon>Mycenaceae</taxon>
        <taxon>Mycena</taxon>
    </lineage>
</organism>
<dbReference type="AlphaFoldDB" id="A0A8H6TEZ3"/>
<keyword evidence="4" id="KW-0460">Magnesium</keyword>
<dbReference type="SUPFAM" id="SSF48576">
    <property type="entry name" value="Terpenoid synthases"/>
    <property type="match status" value="1"/>
</dbReference>
<evidence type="ECO:0000313" key="5">
    <source>
        <dbReference type="EMBL" id="KAF7316290.1"/>
    </source>
</evidence>
<comment type="caution">
    <text evidence="5">The sequence shown here is derived from an EMBL/GenBank/DDBJ whole genome shotgun (WGS) entry which is preliminary data.</text>
</comment>
<sequence length="676" mass="76203">MNPNTDLEASMCAPPPIFGQEAHKIEFCATLQDIFGERYELEILHDTLWPSAVRNGVDVTSFGALYRRHTSALIAALKLYVALYKAPGKLCFNYAVSRRKIVFEVCQLGETALNGLAAAARSANLLEGWDLVTLHSIDFEYDDTRIQAARAAMSERIGMKVVLDPNWTEFHRDLRAAHVQPGDDLLDHLGRYALLSFEELSADIQGYPMFHDANVIARLKERVYTGIFKLRFLPEAASVWAVENGVASLQVTFLNPYILLKPNSSWPARDMIVTPQTYLYPDGWDRSQVMHPGCIDDWLVSSLASIVGWNPFDTTKYSTALVRLRIPVSQRHRFERVLPEIRAELGSIFAAQGMPEDAQQWFLKLIDYNVPNGKANRGLSVVESAEIIRGGYLSKDEFFKAAVLGWAVEFLQAALLVLDNIMDGSTTRKGQEVGSIDALLLETAIYQLLKRFFRRDVAYVELLELFHDVSGSKNIGPVSYLVQTTFQTATGQLLAKNANMTMDRFRLVAQYKTAYYSFYLPVALAMTLTGVPKTHVSRSVWSPGTFYPYEIAHSIAMPLGIYFHVQSDFLDCVGTRKRTGKVGRCSWCVNAALSLANPEQKEILESNYGRKDIEGMQGVFEEVGLREHYQEYEENIHKEVMALIDSGIPEEGIANLKRELFVRLLRKASKRAEVEY</sequence>
<dbReference type="Proteomes" id="UP000636479">
    <property type="component" value="Unassembled WGS sequence"/>
</dbReference>
<dbReference type="Pfam" id="PF00348">
    <property type="entry name" value="polyprenyl_synt"/>
    <property type="match status" value="1"/>
</dbReference>
<dbReference type="PANTHER" id="PTHR11525">
    <property type="entry name" value="FARNESYL-PYROPHOSPHATE SYNTHETASE"/>
    <property type="match status" value="1"/>
</dbReference>
<dbReference type="OrthoDB" id="10257492at2759"/>
<comment type="cofactor">
    <cofactor evidence="1">
        <name>Mg(2+)</name>
        <dbReference type="ChEBI" id="CHEBI:18420"/>
    </cofactor>
</comment>
<gene>
    <name evidence="5" type="ORF">MIND_00147700</name>
</gene>
<evidence type="ECO:0000256" key="4">
    <source>
        <dbReference type="ARBA" id="ARBA00022842"/>
    </source>
</evidence>
<dbReference type="GO" id="GO:0046872">
    <property type="term" value="F:metal ion binding"/>
    <property type="evidence" value="ECO:0007669"/>
    <property type="project" value="UniProtKB-KW"/>
</dbReference>
<dbReference type="Gene3D" id="1.10.600.10">
    <property type="entry name" value="Farnesyl Diphosphate Synthase"/>
    <property type="match status" value="1"/>
</dbReference>
<accession>A0A8H6TEZ3</accession>
<dbReference type="EMBL" id="JACAZF010000001">
    <property type="protein sequence ID" value="KAF7316290.1"/>
    <property type="molecule type" value="Genomic_DNA"/>
</dbReference>
<keyword evidence="3" id="KW-0479">Metal-binding</keyword>
<evidence type="ECO:0000256" key="1">
    <source>
        <dbReference type="ARBA" id="ARBA00001946"/>
    </source>
</evidence>
<evidence type="ECO:0000256" key="2">
    <source>
        <dbReference type="ARBA" id="ARBA00022679"/>
    </source>
</evidence>
<name>A0A8H6TEZ3_9AGAR</name>